<reference evidence="1" key="1">
    <citation type="submission" date="2023-07" db="EMBL/GenBank/DDBJ databases">
        <title>Genome content predicts the carbon catabolic preferences of heterotrophic bacteria.</title>
        <authorList>
            <person name="Gralka M."/>
        </authorList>
    </citation>
    <scope>NUCLEOTIDE SEQUENCE</scope>
    <source>
        <strain evidence="1">I2M16</strain>
    </source>
</reference>
<dbReference type="AlphaFoldDB" id="A0AAW7XDU0"/>
<gene>
    <name evidence="1" type="ORF">Q4490_02010</name>
</gene>
<name>A0AAW7XDU0_9GAMM</name>
<evidence type="ECO:0000313" key="1">
    <source>
        <dbReference type="EMBL" id="MDO6452327.1"/>
    </source>
</evidence>
<dbReference type="RefSeq" id="WP_303495541.1">
    <property type="nucleotide sequence ID" value="NZ_CAXHZV010000001.1"/>
</dbReference>
<accession>A0AAW7XDU0</accession>
<dbReference type="Proteomes" id="UP001169862">
    <property type="component" value="Unassembled WGS sequence"/>
</dbReference>
<organism evidence="1 2">
    <name type="scientific">Neptunomonas phycophila</name>
    <dbReference type="NCBI Taxonomy" id="1572645"/>
    <lineage>
        <taxon>Bacteria</taxon>
        <taxon>Pseudomonadati</taxon>
        <taxon>Pseudomonadota</taxon>
        <taxon>Gammaproteobacteria</taxon>
        <taxon>Oceanospirillales</taxon>
        <taxon>Oceanospirillaceae</taxon>
        <taxon>Neptunomonas</taxon>
    </lineage>
</organism>
<comment type="caution">
    <text evidence="1">The sequence shown here is derived from an EMBL/GenBank/DDBJ whole genome shotgun (WGS) entry which is preliminary data.</text>
</comment>
<evidence type="ECO:0000313" key="2">
    <source>
        <dbReference type="Proteomes" id="UP001169862"/>
    </source>
</evidence>
<proteinExistence type="predicted"/>
<dbReference type="EMBL" id="JAUOPG010000001">
    <property type="protein sequence ID" value="MDO6452327.1"/>
    <property type="molecule type" value="Genomic_DNA"/>
</dbReference>
<sequence>MNTVTMTLRLIRDEVLALQTRLERLQPLSLTIPMTRAALPYPKALSVIDSHLLKQKRELNQTLVVLLQELEQMDSVRHLSSKRVIARANQQFVNLRLHFNAVLEQIDIFADVLTQRSEHQYDRWLAGLDVAAQDALGLPKETPAPILLSYLDRGHGAAIRRAHTKLPGGSLNPVGLVRIPRERMVGTGIAGSLYHEVGHQSAVMLGLLTSLAQSLHDHSHLVPQTVKHWVKWRSEILADFWAISRLGVAASLGLMSVISLPDALVYRKDSRDPHPIPWIRVMLNLAIGEVLFPDPQWRRLRQCWLARYPMSRSKEPRLFSALLEEMPAFIRLLCRLFDSHQTHLKQGFFALPTSQSRSIYKRWQLDPSGMFQAAPTRVFSVLGQARADGEIDSHEESELLHRLLQHWALNGNPSKKMQLLKAA</sequence>
<protein>
    <submittedName>
        <fullName evidence="1">Uncharacterized protein</fullName>
    </submittedName>
</protein>